<name>A0A284SBK4_ARMOS</name>
<organism evidence="1 2">
    <name type="scientific">Armillaria ostoyae</name>
    <name type="common">Armillaria root rot fungus</name>
    <dbReference type="NCBI Taxonomy" id="47428"/>
    <lineage>
        <taxon>Eukaryota</taxon>
        <taxon>Fungi</taxon>
        <taxon>Dikarya</taxon>
        <taxon>Basidiomycota</taxon>
        <taxon>Agaricomycotina</taxon>
        <taxon>Agaricomycetes</taxon>
        <taxon>Agaricomycetidae</taxon>
        <taxon>Agaricales</taxon>
        <taxon>Marasmiineae</taxon>
        <taxon>Physalacriaceae</taxon>
        <taxon>Armillaria</taxon>
    </lineage>
</organism>
<dbReference type="Proteomes" id="UP000219338">
    <property type="component" value="Unassembled WGS sequence"/>
</dbReference>
<evidence type="ECO:0000313" key="2">
    <source>
        <dbReference type="Proteomes" id="UP000219338"/>
    </source>
</evidence>
<dbReference type="EMBL" id="FUEG01000058">
    <property type="protein sequence ID" value="SJL18356.1"/>
    <property type="molecule type" value="Genomic_DNA"/>
</dbReference>
<dbReference type="AlphaFoldDB" id="A0A284SBK4"/>
<keyword evidence="2" id="KW-1185">Reference proteome</keyword>
<sequence length="313" mass="34684">MTSGIEPAESNNLLVVDASGQPIGPHKNERTSITCCVSTSLAVSENTLLQSLHDSQVRVSIEQGKGSIPSGQNITESVDRNPQPVTTRQWLIMQALAEIQITATSWCLRQQTPQWMSLAGLVTITKDVCWHRGSQSSNGSLYAEIVHAFFATGLPVSRCDSLAFRYFHFTTRTLFRARLGPIIKDRVSTFNVPDYHRLLHHFLQFRSCLGHIQHGPGTGVLLRQIRAAQLMLRFVRSMLSTNTANLDINLYLFLSSFLATNPLQPASPSRNYSFISTYALRLKAVTHYKSGARTPELCRMVAVIPLAAADSCP</sequence>
<gene>
    <name evidence="1" type="ORF">ARMOST_21943</name>
</gene>
<protein>
    <submittedName>
        <fullName evidence="1">Uncharacterized protein</fullName>
    </submittedName>
</protein>
<proteinExistence type="predicted"/>
<reference evidence="2" key="1">
    <citation type="journal article" date="2017" name="Nat. Ecol. Evol.">
        <title>Genome expansion and lineage-specific genetic innovations in the forest pathogenic fungi Armillaria.</title>
        <authorList>
            <person name="Sipos G."/>
            <person name="Prasanna A.N."/>
            <person name="Walter M.C."/>
            <person name="O'Connor E."/>
            <person name="Balint B."/>
            <person name="Krizsan K."/>
            <person name="Kiss B."/>
            <person name="Hess J."/>
            <person name="Varga T."/>
            <person name="Slot J."/>
            <person name="Riley R."/>
            <person name="Boka B."/>
            <person name="Rigling D."/>
            <person name="Barry K."/>
            <person name="Lee J."/>
            <person name="Mihaltcheva S."/>
            <person name="LaButti K."/>
            <person name="Lipzen A."/>
            <person name="Waldron R."/>
            <person name="Moloney N.M."/>
            <person name="Sperisen C."/>
            <person name="Kredics L."/>
            <person name="Vagvoelgyi C."/>
            <person name="Patrignani A."/>
            <person name="Fitzpatrick D."/>
            <person name="Nagy I."/>
            <person name="Doyle S."/>
            <person name="Anderson J.B."/>
            <person name="Grigoriev I.V."/>
            <person name="Gueldener U."/>
            <person name="Muensterkoetter M."/>
            <person name="Nagy L.G."/>
        </authorList>
    </citation>
    <scope>NUCLEOTIDE SEQUENCE [LARGE SCALE GENOMIC DNA]</scope>
    <source>
        <strain evidence="2">C18/9</strain>
    </source>
</reference>
<accession>A0A284SBK4</accession>
<evidence type="ECO:0000313" key="1">
    <source>
        <dbReference type="EMBL" id="SJL18356.1"/>
    </source>
</evidence>